<gene>
    <name evidence="2" type="ORF">JOM49_004272</name>
</gene>
<evidence type="ECO:0000313" key="2">
    <source>
        <dbReference type="EMBL" id="MBP2182746.1"/>
    </source>
</evidence>
<dbReference type="EMBL" id="JAGGMS010000001">
    <property type="protein sequence ID" value="MBP2182746.1"/>
    <property type="molecule type" value="Genomic_DNA"/>
</dbReference>
<feature type="signal peptide" evidence="1">
    <location>
        <begin position="1"/>
        <end position="29"/>
    </location>
</feature>
<keyword evidence="3" id="KW-1185">Reference proteome</keyword>
<reference evidence="2 3" key="1">
    <citation type="submission" date="2021-03" db="EMBL/GenBank/DDBJ databases">
        <title>Sequencing the genomes of 1000 actinobacteria strains.</title>
        <authorList>
            <person name="Klenk H.-P."/>
        </authorList>
    </citation>
    <scope>NUCLEOTIDE SEQUENCE [LARGE SCALE GENOMIC DNA]</scope>
    <source>
        <strain evidence="2 3">DSM 45510</strain>
    </source>
</reference>
<feature type="chain" id="PRO_5046621649" description="TAT (Twin-arginine translocation) pathway signal sequence" evidence="1">
    <location>
        <begin position="30"/>
        <end position="217"/>
    </location>
</feature>
<protein>
    <recommendedName>
        <fullName evidence="4">TAT (Twin-arginine translocation) pathway signal sequence</fullName>
    </recommendedName>
</protein>
<dbReference type="PROSITE" id="PS51318">
    <property type="entry name" value="TAT"/>
    <property type="match status" value="1"/>
</dbReference>
<comment type="caution">
    <text evidence="2">The sequence shown here is derived from an EMBL/GenBank/DDBJ whole genome shotgun (WGS) entry which is preliminary data.</text>
</comment>
<keyword evidence="1" id="KW-0732">Signal</keyword>
<dbReference type="InterPro" id="IPR006311">
    <property type="entry name" value="TAT_signal"/>
</dbReference>
<sequence>MTMPRPFSRRLFLGSAAAFTGLAGFAGFAAVPTAVAAGGWSGPVSANGWPILTRAGVFAIEGSNHTVALAEGDAATILAHVARRFHYEIDSLRDGDLVGFAPDRPVTQPYESNYLSGTAIAIRTVCYPLGARGGLYPWEETVVRDILAELGGAVSWGGDEQTPMESHFQLACAPGHPVLQAAAQRIRGGQATLGAIDAFAPDRLEAAQKYRLHGPTS</sequence>
<dbReference type="RefSeq" id="WP_209666013.1">
    <property type="nucleotide sequence ID" value="NZ_JAGGMS010000001.1"/>
</dbReference>
<evidence type="ECO:0000313" key="3">
    <source>
        <dbReference type="Proteomes" id="UP000741013"/>
    </source>
</evidence>
<accession>A0ABS4PTI4</accession>
<evidence type="ECO:0008006" key="4">
    <source>
        <dbReference type="Google" id="ProtNLM"/>
    </source>
</evidence>
<organism evidence="2 3">
    <name type="scientific">Amycolatopsis magusensis</name>
    <dbReference type="NCBI Taxonomy" id="882444"/>
    <lineage>
        <taxon>Bacteria</taxon>
        <taxon>Bacillati</taxon>
        <taxon>Actinomycetota</taxon>
        <taxon>Actinomycetes</taxon>
        <taxon>Pseudonocardiales</taxon>
        <taxon>Pseudonocardiaceae</taxon>
        <taxon>Amycolatopsis</taxon>
    </lineage>
</organism>
<dbReference type="Proteomes" id="UP000741013">
    <property type="component" value="Unassembled WGS sequence"/>
</dbReference>
<name>A0ABS4PTI4_9PSEU</name>
<proteinExistence type="predicted"/>
<evidence type="ECO:0000256" key="1">
    <source>
        <dbReference type="SAM" id="SignalP"/>
    </source>
</evidence>